<accession>A0A5M9JR14</accession>
<reference evidence="4 5" key="1">
    <citation type="submission" date="2019-06" db="EMBL/GenBank/DDBJ databases">
        <title>Genome Sequence of the Brown Rot Fungal Pathogen Monilinia fructicola.</title>
        <authorList>
            <person name="De Miccolis Angelini R.M."/>
            <person name="Landi L."/>
            <person name="Abate D."/>
            <person name="Pollastro S."/>
            <person name="Romanazzi G."/>
            <person name="Faretra F."/>
        </authorList>
    </citation>
    <scope>NUCLEOTIDE SEQUENCE [LARGE SCALE GENOMIC DNA]</scope>
    <source>
        <strain evidence="4 5">Mfrc123</strain>
    </source>
</reference>
<protein>
    <recommendedName>
        <fullName evidence="3">Dynamin N-terminal domain-containing protein</fullName>
    </recommendedName>
</protein>
<evidence type="ECO:0000313" key="5">
    <source>
        <dbReference type="Proteomes" id="UP000322873"/>
    </source>
</evidence>
<feature type="region of interest" description="Disordered" evidence="2">
    <location>
        <begin position="332"/>
        <end position="357"/>
    </location>
</feature>
<feature type="region of interest" description="Disordered" evidence="2">
    <location>
        <begin position="190"/>
        <end position="210"/>
    </location>
</feature>
<feature type="coiled-coil region" evidence="1">
    <location>
        <begin position="855"/>
        <end position="899"/>
    </location>
</feature>
<feature type="domain" description="Dynamin N-terminal" evidence="3">
    <location>
        <begin position="440"/>
        <end position="679"/>
    </location>
</feature>
<name>A0A5M9JR14_MONFR</name>
<sequence>MEELHGDELASHRSLHKKALTVAPKYGRETGEFWAAVLKHDKNVLNWGSEDLHWFKVKGKHTVAKVQKAYHKKCGVMTVLHQGDHVVALTSQMHQINHFKDDIIFFWSTESMSGGGISTTSRPPLQSVDTAIQNRMHPRPHTPPQIKPDPEYTSIGKKTEAYLPTVSLSPFNTPSIPRSSPQAVQFERVSSLDSRSLETSSPTSKPINGYNMFADAHRENHLKTMSSPTAVEMTLKESWDTLTPTSREYWELKVPKRSSNTPTPINLSAPNLILGFKSFAEIYRENYASSSATPGEFESSLRRSWDQMTAETREYYSKKALSKFDAPTPNTDYFSSQSVVDTETPQGSSSPLPNDYSVSMSEDNIIMEREDHSSPIATDEDEIAEADLSIAELTKTRIQKIIDDSSPEVLEEEAKKTYDFLAVLKAQTLQAQVVDTPTIIGVVGNTGAGKSSVINAILDEERLVSTNCMRACTAVVTEISWNSSDDPNKKYRAEIEFIKESDWKKDLHVSLAELINDSGEVSSEHINPKADAGVAYAKVKAGNVEKMLAYKDVQEVLGTTKTVEMSNPEFFYKELQQYVDSKEKSTGEKGKKARKKKGKKADKEKRIMEFWPLIKVVRIFVKADVLSTGAVIVDLPGVHDSNAARAAVAAGYTKQCTGLWVCAPINRAVDDKAARSLLGESFKRQLKYDGQFSTITFICSKTDDISVLEASDSLGLEEVMAEDSARIDEIDRKREELNAKITEMNESIEVYGIIFSEADETFDIWDDLKRDAEGGKTVYAPKVEAKSLKRKRSHSPKESLKKAKRLGYEDDSDSDDFIDDGDENDDEDQEDEETFSDDEAKVEEEDIDRGEPLTIEVIEQRLDELKDTKKKARKEKAAIQLAIKDVRKELRESDEARREIDTRMHAECIDGRNRYSKGAIQQDFAAGIKELDNINAEEEDEENFDPEDEIRDYEAVARSLPVFCVSSRAYQQLNGRLQKDAKIPGFRHVEETEIPQLKAHCKKLTEASRSTNCRRFLNSLVQIVMSISLWANDDGTGINRSDSQKVAEDQLWLERELEDLGDKLYNAVDDCIYDMEDALNENIFKKFRKIIPLAVDQAPQMVSKWGAPLNNMDPDARGLRWSTYKAICRRDGGPFSNNDDVESQSRENGTGIACLDMLAQQLGTYEATFSILTTKMMEVINILQREANREFVPVVARKLASAYTWCANERGGGLFKRMKDHMHKNINRSRHAMFTESCDGVKTKLNKMCQIIEESMNEGTDEVFMLMRRDYLQVLNGAQVTGEVMPKWERHMRSDIAHILETHERDEMEKLATKLKSEEAKEDDVMNIIEFDGVDGDNDESAEGTAVQENESNAVAENVTVVETDVNREQSVDDETDNSKKSEPIRAATKIEPFQMDLDGPINEPFSTEFPSAEDFPTDAPFTKDASADALCSNTTSIEAFAYSSHAN</sequence>
<dbReference type="SUPFAM" id="SSF52540">
    <property type="entry name" value="P-loop containing nucleoside triphosphate hydrolases"/>
    <property type="match status" value="1"/>
</dbReference>
<proteinExistence type="predicted"/>
<evidence type="ECO:0000313" key="4">
    <source>
        <dbReference type="EMBL" id="KAA8571137.1"/>
    </source>
</evidence>
<gene>
    <name evidence="4" type="ORF">EYC84_000482</name>
</gene>
<feature type="compositionally biased region" description="Basic and acidic residues" evidence="2">
    <location>
        <begin position="1365"/>
        <end position="1384"/>
    </location>
</feature>
<dbReference type="EMBL" id="VICG01000006">
    <property type="protein sequence ID" value="KAA8571137.1"/>
    <property type="molecule type" value="Genomic_DNA"/>
</dbReference>
<feature type="compositionally biased region" description="Acidic residues" evidence="2">
    <location>
        <begin position="809"/>
        <end position="848"/>
    </location>
</feature>
<comment type="caution">
    <text evidence="4">The sequence shown here is derived from an EMBL/GenBank/DDBJ whole genome shotgun (WGS) entry which is preliminary data.</text>
</comment>
<feature type="region of interest" description="Disordered" evidence="2">
    <location>
        <begin position="1365"/>
        <end position="1422"/>
    </location>
</feature>
<dbReference type="VEuPathDB" id="FungiDB:MFRU_058g00360"/>
<dbReference type="InterPro" id="IPR027417">
    <property type="entry name" value="P-loop_NTPase"/>
</dbReference>
<evidence type="ECO:0000256" key="1">
    <source>
        <dbReference type="SAM" id="Coils"/>
    </source>
</evidence>
<dbReference type="PANTHER" id="PTHR36681">
    <property type="entry name" value="NUCLEAR GTPASE, GERMINAL CENTER-ASSOCIATED, TANDEM DUPLICATE 3"/>
    <property type="match status" value="1"/>
</dbReference>
<dbReference type="InterPro" id="IPR045063">
    <property type="entry name" value="Dynamin_N"/>
</dbReference>
<dbReference type="Pfam" id="PF00350">
    <property type="entry name" value="Dynamin_N"/>
    <property type="match status" value="1"/>
</dbReference>
<evidence type="ECO:0000259" key="3">
    <source>
        <dbReference type="Pfam" id="PF00350"/>
    </source>
</evidence>
<evidence type="ECO:0000256" key="2">
    <source>
        <dbReference type="SAM" id="MobiDB-lite"/>
    </source>
</evidence>
<feature type="region of interest" description="Disordered" evidence="2">
    <location>
        <begin position="787"/>
        <end position="851"/>
    </location>
</feature>
<organism evidence="4 5">
    <name type="scientific">Monilinia fructicola</name>
    <name type="common">Brown rot fungus</name>
    <name type="synonym">Ciboria fructicola</name>
    <dbReference type="NCBI Taxonomy" id="38448"/>
    <lineage>
        <taxon>Eukaryota</taxon>
        <taxon>Fungi</taxon>
        <taxon>Dikarya</taxon>
        <taxon>Ascomycota</taxon>
        <taxon>Pezizomycotina</taxon>
        <taxon>Leotiomycetes</taxon>
        <taxon>Helotiales</taxon>
        <taxon>Sclerotiniaceae</taxon>
        <taxon>Monilinia</taxon>
    </lineage>
</organism>
<feature type="coiled-coil region" evidence="1">
    <location>
        <begin position="720"/>
        <end position="747"/>
    </location>
</feature>
<keyword evidence="1" id="KW-0175">Coiled coil</keyword>
<keyword evidence="5" id="KW-1185">Reference proteome</keyword>
<dbReference type="Proteomes" id="UP000322873">
    <property type="component" value="Unassembled WGS sequence"/>
</dbReference>
<dbReference type="Gene3D" id="3.40.50.300">
    <property type="entry name" value="P-loop containing nucleotide triphosphate hydrolases"/>
    <property type="match status" value="1"/>
</dbReference>
<dbReference type="PANTHER" id="PTHR36681:SF3">
    <property type="entry name" value="NUCLEAR GTPASE, GERMINAL CENTER-ASSOCIATED, TANDEM DUPLICATE 3"/>
    <property type="match status" value="1"/>
</dbReference>
<feature type="compositionally biased region" description="Low complexity" evidence="2">
    <location>
        <begin position="191"/>
        <end position="201"/>
    </location>
</feature>